<keyword evidence="1" id="KW-0175">Coiled coil</keyword>
<dbReference type="PATRIC" id="fig|1605367.3.peg.161"/>
<gene>
    <name evidence="2" type="ORF">AFM12_13820</name>
</gene>
<reference evidence="2 3" key="1">
    <citation type="submission" date="2015-07" db="EMBL/GenBank/DDBJ databases">
        <title>The draft genome sequence of Leadbetterella sp. JN14-9.</title>
        <authorList>
            <person name="Liu Y."/>
            <person name="Du J."/>
            <person name="Shao Z."/>
        </authorList>
    </citation>
    <scope>NUCLEOTIDE SEQUENCE [LARGE SCALE GENOMIC DNA]</scope>
    <source>
        <strain evidence="2 3">JN14-9</strain>
    </source>
</reference>
<dbReference type="STRING" id="1605367.AFM12_13820"/>
<accession>A0A0P7BT66</accession>
<dbReference type="Gene3D" id="2.40.50.100">
    <property type="match status" value="1"/>
</dbReference>
<keyword evidence="3" id="KW-1185">Reference proteome</keyword>
<dbReference type="SUPFAM" id="SSF51230">
    <property type="entry name" value="Single hybrid motif"/>
    <property type="match status" value="1"/>
</dbReference>
<dbReference type="SUPFAM" id="SSF56954">
    <property type="entry name" value="Outer membrane efflux proteins (OEP)"/>
    <property type="match status" value="1"/>
</dbReference>
<proteinExistence type="predicted"/>
<sequence length="415" mass="46708">MWFLWLSLLFVVIMFLPWTQNIRANGKVTALRPENRPQELNAFIPGRIVKWYVKEGDYVYKGDTLVQMAEVKTEYLDPNLTDQVGKQIVAKNLSAEAYRNKADAALVQMNAMREARDLKLSSIDNKIVQQRLKISSDSADLAAAENALLAYTRQIDAAQKMLDEGAMSMVEFEKRRVNYQNGKAKVNSLDNKLNQSKQELLNLKINRNEVVQDYSEKLAKTEGERFASISSATSTEADIAKLENQLSNYAVRRDFLYLLAPQSGQVTKAKKAGIGEIIKEGDMIIEIVPEINEKAVELYIKPMDLPLISVGQDIRFIFDGFPAIVFSGWPNSSYGTFGGQVAAIESNTDANGLFKILVVPDPEEGEWPEMLKIGGGARGIALLKDVPVYYELWRNINGFPPEYYQFKPDETKAKK</sequence>
<dbReference type="PANTHER" id="PTHR30386:SF27">
    <property type="entry name" value="MEMBRANE FUSION PROTEIN (MFP) FAMILY PROTEIN"/>
    <property type="match status" value="1"/>
</dbReference>
<dbReference type="PRINTS" id="PR01490">
    <property type="entry name" value="RTXTOXIND"/>
</dbReference>
<dbReference type="AlphaFoldDB" id="A0A0P7BT66"/>
<dbReference type="PANTHER" id="PTHR30386">
    <property type="entry name" value="MEMBRANE FUSION SUBUNIT OF EMRAB-TOLC MULTIDRUG EFFLUX PUMP"/>
    <property type="match status" value="1"/>
</dbReference>
<name>A0A0P7BT66_9BACT</name>
<evidence type="ECO:0000313" key="2">
    <source>
        <dbReference type="EMBL" id="KPM47706.1"/>
    </source>
</evidence>
<evidence type="ECO:0000256" key="1">
    <source>
        <dbReference type="SAM" id="Coils"/>
    </source>
</evidence>
<feature type="coiled-coil region" evidence="1">
    <location>
        <begin position="141"/>
        <end position="252"/>
    </location>
</feature>
<dbReference type="EMBL" id="LGTQ01000010">
    <property type="protein sequence ID" value="KPM47706.1"/>
    <property type="molecule type" value="Genomic_DNA"/>
</dbReference>
<dbReference type="InterPro" id="IPR011053">
    <property type="entry name" value="Single_hybrid_motif"/>
</dbReference>
<organism evidence="2 3">
    <name type="scientific">Jiulongibacter sediminis</name>
    <dbReference type="NCBI Taxonomy" id="1605367"/>
    <lineage>
        <taxon>Bacteria</taxon>
        <taxon>Pseudomonadati</taxon>
        <taxon>Bacteroidota</taxon>
        <taxon>Cytophagia</taxon>
        <taxon>Cytophagales</taxon>
        <taxon>Leadbetterellaceae</taxon>
        <taxon>Jiulongibacter</taxon>
    </lineage>
</organism>
<dbReference type="Proteomes" id="UP000050454">
    <property type="component" value="Unassembled WGS sequence"/>
</dbReference>
<dbReference type="InterPro" id="IPR050739">
    <property type="entry name" value="MFP"/>
</dbReference>
<comment type="caution">
    <text evidence="2">The sequence shown here is derived from an EMBL/GenBank/DDBJ whole genome shotgun (WGS) entry which is preliminary data.</text>
</comment>
<protein>
    <submittedName>
        <fullName evidence="2">Biotin attachment protein</fullName>
    </submittedName>
</protein>
<evidence type="ECO:0000313" key="3">
    <source>
        <dbReference type="Proteomes" id="UP000050454"/>
    </source>
</evidence>